<dbReference type="EMBL" id="VTPC01001024">
    <property type="protein sequence ID" value="KAF2903451.1"/>
    <property type="molecule type" value="Genomic_DNA"/>
</dbReference>
<reference evidence="1" key="1">
    <citation type="submission" date="2019-08" db="EMBL/GenBank/DDBJ databases">
        <title>The genome of the North American firefly Photinus pyralis.</title>
        <authorList>
            <consortium name="Photinus pyralis genome working group"/>
            <person name="Fallon T.R."/>
            <person name="Sander Lower S.E."/>
            <person name="Weng J.-K."/>
        </authorList>
    </citation>
    <scope>NUCLEOTIDE SEQUENCE</scope>
    <source>
        <strain evidence="1">TRF0915ILg1</strain>
        <tissue evidence="1">Whole body</tissue>
    </source>
</reference>
<evidence type="ECO:0000313" key="2">
    <source>
        <dbReference type="Proteomes" id="UP000801492"/>
    </source>
</evidence>
<accession>A0A8K0GL38</accession>
<protein>
    <submittedName>
        <fullName evidence="1">Uncharacterized protein</fullName>
    </submittedName>
</protein>
<dbReference type="AlphaFoldDB" id="A0A8K0GL38"/>
<comment type="caution">
    <text evidence="1">The sequence shown here is derived from an EMBL/GenBank/DDBJ whole genome shotgun (WGS) entry which is preliminary data.</text>
</comment>
<keyword evidence="2" id="KW-1185">Reference proteome</keyword>
<evidence type="ECO:0000313" key="1">
    <source>
        <dbReference type="EMBL" id="KAF2903451.1"/>
    </source>
</evidence>
<organism evidence="1 2">
    <name type="scientific">Ignelater luminosus</name>
    <name type="common">Cucubano</name>
    <name type="synonym">Pyrophorus luminosus</name>
    <dbReference type="NCBI Taxonomy" id="2038154"/>
    <lineage>
        <taxon>Eukaryota</taxon>
        <taxon>Metazoa</taxon>
        <taxon>Ecdysozoa</taxon>
        <taxon>Arthropoda</taxon>
        <taxon>Hexapoda</taxon>
        <taxon>Insecta</taxon>
        <taxon>Pterygota</taxon>
        <taxon>Neoptera</taxon>
        <taxon>Endopterygota</taxon>
        <taxon>Coleoptera</taxon>
        <taxon>Polyphaga</taxon>
        <taxon>Elateriformia</taxon>
        <taxon>Elateroidea</taxon>
        <taxon>Elateridae</taxon>
        <taxon>Agrypninae</taxon>
        <taxon>Pyrophorini</taxon>
        <taxon>Ignelater</taxon>
    </lineage>
</organism>
<gene>
    <name evidence="1" type="ORF">ILUMI_02732</name>
</gene>
<proteinExistence type="predicted"/>
<sequence>MINPSIPAPTLSIRSLSTGYKIFFHGPNEIPEMSTKTINTILDKIIYLDGETCRCFHQCDVDAITISKYEITDWFLGTNIQWKVTHYPTIRYKHSLIFSSTSALGNYRLRYI</sequence>
<dbReference type="Proteomes" id="UP000801492">
    <property type="component" value="Unassembled WGS sequence"/>
</dbReference>
<name>A0A8K0GL38_IGNLU</name>